<comment type="caution">
    <text evidence="2">The sequence shown here is derived from an EMBL/GenBank/DDBJ whole genome shotgun (WGS) entry which is preliminary data.</text>
</comment>
<evidence type="ECO:0000256" key="1">
    <source>
        <dbReference type="SAM" id="SignalP"/>
    </source>
</evidence>
<protein>
    <submittedName>
        <fullName evidence="2">Uncharacterized protein</fullName>
    </submittedName>
</protein>
<keyword evidence="3" id="KW-1185">Reference proteome</keyword>
<feature type="signal peptide" evidence="1">
    <location>
        <begin position="1"/>
        <end position="21"/>
    </location>
</feature>
<dbReference type="EMBL" id="JPKZ01002052">
    <property type="protein sequence ID" value="KHN78702.1"/>
    <property type="molecule type" value="Genomic_DNA"/>
</dbReference>
<name>A0A0B2VB62_TOXCA</name>
<evidence type="ECO:0000313" key="3">
    <source>
        <dbReference type="Proteomes" id="UP000031036"/>
    </source>
</evidence>
<keyword evidence="1" id="KW-0732">Signal</keyword>
<evidence type="ECO:0000313" key="2">
    <source>
        <dbReference type="EMBL" id="KHN78702.1"/>
    </source>
</evidence>
<proteinExistence type="predicted"/>
<sequence length="91" mass="9974">MKTSTRFVVLMILMQTAAVLSFRMQRQIFNGSPNGDFGGYGNYGNYGFGLGTSFGYGYGFGSYLYRHYGGGYDNNYGGTNIGSINTENINI</sequence>
<dbReference type="AlphaFoldDB" id="A0A0B2VB62"/>
<dbReference type="Proteomes" id="UP000031036">
    <property type="component" value="Unassembled WGS sequence"/>
</dbReference>
<reference evidence="2 3" key="1">
    <citation type="submission" date="2014-11" db="EMBL/GenBank/DDBJ databases">
        <title>Genetic blueprint of the zoonotic pathogen Toxocara canis.</title>
        <authorList>
            <person name="Zhu X.-Q."/>
            <person name="Korhonen P.K."/>
            <person name="Cai H."/>
            <person name="Young N.D."/>
            <person name="Nejsum P."/>
            <person name="von Samson-Himmelstjerna G."/>
            <person name="Boag P.R."/>
            <person name="Tan P."/>
            <person name="Li Q."/>
            <person name="Min J."/>
            <person name="Yang Y."/>
            <person name="Wang X."/>
            <person name="Fang X."/>
            <person name="Hall R.S."/>
            <person name="Hofmann A."/>
            <person name="Sternberg P.W."/>
            <person name="Jex A.R."/>
            <person name="Gasser R.B."/>
        </authorList>
    </citation>
    <scope>NUCLEOTIDE SEQUENCE [LARGE SCALE GENOMIC DNA]</scope>
    <source>
        <strain evidence="2">PN_DK_2014</strain>
    </source>
</reference>
<gene>
    <name evidence="2" type="ORF">Tcan_15598</name>
</gene>
<accession>A0A0B2VB62</accession>
<feature type="chain" id="PRO_5002078101" evidence="1">
    <location>
        <begin position="22"/>
        <end position="91"/>
    </location>
</feature>
<organism evidence="2 3">
    <name type="scientific">Toxocara canis</name>
    <name type="common">Canine roundworm</name>
    <dbReference type="NCBI Taxonomy" id="6265"/>
    <lineage>
        <taxon>Eukaryota</taxon>
        <taxon>Metazoa</taxon>
        <taxon>Ecdysozoa</taxon>
        <taxon>Nematoda</taxon>
        <taxon>Chromadorea</taxon>
        <taxon>Rhabditida</taxon>
        <taxon>Spirurina</taxon>
        <taxon>Ascaridomorpha</taxon>
        <taxon>Ascaridoidea</taxon>
        <taxon>Toxocaridae</taxon>
        <taxon>Toxocara</taxon>
    </lineage>
</organism>